<dbReference type="Pfam" id="PF00364">
    <property type="entry name" value="Biotin_lipoyl"/>
    <property type="match status" value="1"/>
</dbReference>
<dbReference type="Proteomes" id="UP000681425">
    <property type="component" value="Chromosome"/>
</dbReference>
<keyword evidence="11" id="KW-0670">Pyruvate</keyword>
<evidence type="ECO:0000256" key="2">
    <source>
        <dbReference type="ARBA" id="ARBA00011484"/>
    </source>
</evidence>
<dbReference type="InterPro" id="IPR023213">
    <property type="entry name" value="CAT-like_dom_sf"/>
</dbReference>
<evidence type="ECO:0000256" key="5">
    <source>
        <dbReference type="ARBA" id="ARBA00023315"/>
    </source>
</evidence>
<dbReference type="InterPro" id="IPR004167">
    <property type="entry name" value="PSBD"/>
</dbReference>
<evidence type="ECO:0000256" key="8">
    <source>
        <dbReference type="RuleBase" id="RU361137"/>
    </source>
</evidence>
<dbReference type="InterPro" id="IPR001078">
    <property type="entry name" value="2-oxoacid_DH_actylTfrase"/>
</dbReference>
<name>A0A975K6A5_9SPHN</name>
<evidence type="ECO:0000256" key="4">
    <source>
        <dbReference type="ARBA" id="ARBA00022823"/>
    </source>
</evidence>
<evidence type="ECO:0000259" key="9">
    <source>
        <dbReference type="PROSITE" id="PS50968"/>
    </source>
</evidence>
<dbReference type="SUPFAM" id="SSF47005">
    <property type="entry name" value="Peripheral subunit-binding domain of 2-oxo acid dehydrogenase complex"/>
    <property type="match status" value="1"/>
</dbReference>
<evidence type="ECO:0000256" key="7">
    <source>
        <dbReference type="ARBA" id="ARBA00048370"/>
    </source>
</evidence>
<dbReference type="PROSITE" id="PS50968">
    <property type="entry name" value="BIOTINYL_LIPOYL"/>
    <property type="match status" value="1"/>
</dbReference>
<dbReference type="SUPFAM" id="SSF51230">
    <property type="entry name" value="Single hybrid motif"/>
    <property type="match status" value="1"/>
</dbReference>
<reference evidence="11" key="1">
    <citation type="submission" date="2021-04" db="EMBL/GenBank/DDBJ databases">
        <title>Isolation of p-tert-butylphenol degrading bacteria Sphingobium phenoxybenzoativorans Tas13 from active sludge.</title>
        <authorList>
            <person name="Li Y."/>
        </authorList>
    </citation>
    <scope>NUCLEOTIDE SEQUENCE</scope>
    <source>
        <strain evidence="11">Tas13</strain>
    </source>
</reference>
<evidence type="ECO:0000256" key="6">
    <source>
        <dbReference type="ARBA" id="ARBA00025211"/>
    </source>
</evidence>
<dbReference type="PROSITE" id="PS51826">
    <property type="entry name" value="PSBD"/>
    <property type="match status" value="1"/>
</dbReference>
<dbReference type="PANTHER" id="PTHR23151">
    <property type="entry name" value="DIHYDROLIPOAMIDE ACETYL/SUCCINYL-TRANSFERASE-RELATED"/>
    <property type="match status" value="1"/>
</dbReference>
<dbReference type="Gene3D" id="4.10.320.10">
    <property type="entry name" value="E3-binding domain"/>
    <property type="match status" value="1"/>
</dbReference>
<dbReference type="AlphaFoldDB" id="A0A975K6A5"/>
<keyword evidence="12" id="KW-1185">Reference proteome</keyword>
<dbReference type="KEGG" id="spph:KFK14_21850"/>
<dbReference type="InterPro" id="IPR011053">
    <property type="entry name" value="Single_hybrid_motif"/>
</dbReference>
<dbReference type="InterPro" id="IPR045257">
    <property type="entry name" value="E2/Pdx1"/>
</dbReference>
<dbReference type="FunFam" id="2.40.50.100:FF:000010">
    <property type="entry name" value="Acetyltransferase component of pyruvate dehydrogenase complex"/>
    <property type="match status" value="1"/>
</dbReference>
<accession>A0A975K6A5</accession>
<dbReference type="GO" id="GO:0004742">
    <property type="term" value="F:dihydrolipoyllysine-residue acetyltransferase activity"/>
    <property type="evidence" value="ECO:0007669"/>
    <property type="project" value="UniProtKB-UniRule"/>
</dbReference>
<dbReference type="GO" id="GO:0006086">
    <property type="term" value="P:pyruvate decarboxylation to acetyl-CoA"/>
    <property type="evidence" value="ECO:0007669"/>
    <property type="project" value="InterPro"/>
</dbReference>
<evidence type="ECO:0000313" key="11">
    <source>
        <dbReference type="EMBL" id="QUT05570.1"/>
    </source>
</evidence>
<dbReference type="InterPro" id="IPR006257">
    <property type="entry name" value="LAT1"/>
</dbReference>
<dbReference type="Pfam" id="PF02817">
    <property type="entry name" value="E3_binding"/>
    <property type="match status" value="1"/>
</dbReference>
<sequence length="434" mass="44617">MAIELKMPALSPTMEKGTLAKWLVAEGDLVKPGDMIAEIETDKATMEFEAIDEGRIASLVMAEGTADVPVGTVIATLAEEGEAAAAIVPAAAEPEVAKVAEPVADAPPARAPAPAPLITPQHAPDVSAPRARLSPADKVRVSPLAQRIAEAKGISLAGITGTGPNGRIVRADLGVGPLVAPAAPAPVVTVAASAPAAVIAPPPAGVPVVTEKLSSMRRTIARRLTESKQTVPHFYLTARCNLDPLLKLRGELNAGLAARGVKLSVNDLLIKAMALALIEVPDANVQFGGEELYRFSRVDISMAVAIDGGLITPIIKDAGALSVSAIATASKALAAKARDGKLAPEEYQGGTASISNLGMFGIDEMFPVINPPQALILGIGAGVEQPWKVDGQLGLATIMAATTSFDHRAIDGAVAAQFMAAFRAIVEQPMLIIC</sequence>
<comment type="function">
    <text evidence="6">The pyruvate dehydrogenase complex catalyzes the overall conversion of pyruvate to acetyl-CoA and CO(2). It contains multiple copies of three enzymatic components: pyruvate dehydrogenase (E1), dihydrolipoamide acetyltransferase (E2) and lipoamide dehydrogenase (E3).</text>
</comment>
<keyword evidence="5 8" id="KW-0012">Acyltransferase</keyword>
<dbReference type="GO" id="GO:0045254">
    <property type="term" value="C:pyruvate dehydrogenase complex"/>
    <property type="evidence" value="ECO:0007669"/>
    <property type="project" value="UniProtKB-UniRule"/>
</dbReference>
<protein>
    <recommendedName>
        <fullName evidence="8">Acetyltransferase component of pyruvate dehydrogenase complex</fullName>
        <ecNumber evidence="8">2.3.1.12</ecNumber>
    </recommendedName>
</protein>
<evidence type="ECO:0000256" key="3">
    <source>
        <dbReference type="ARBA" id="ARBA00022679"/>
    </source>
</evidence>
<feature type="domain" description="Lipoyl-binding" evidence="9">
    <location>
        <begin position="2"/>
        <end position="78"/>
    </location>
</feature>
<dbReference type="InterPro" id="IPR036625">
    <property type="entry name" value="E3-bd_dom_sf"/>
</dbReference>
<comment type="cofactor">
    <cofactor evidence="8">
        <name>(R)-lipoate</name>
        <dbReference type="ChEBI" id="CHEBI:83088"/>
    </cofactor>
    <text evidence="8">Binds 1 lipoyl cofactor covalently.</text>
</comment>
<dbReference type="EMBL" id="CP073910">
    <property type="protein sequence ID" value="QUT05570.1"/>
    <property type="molecule type" value="Genomic_DNA"/>
</dbReference>
<evidence type="ECO:0000313" key="12">
    <source>
        <dbReference type="Proteomes" id="UP000681425"/>
    </source>
</evidence>
<dbReference type="PANTHER" id="PTHR23151:SF90">
    <property type="entry name" value="DIHYDROLIPOYLLYSINE-RESIDUE ACETYLTRANSFERASE COMPONENT OF PYRUVATE DEHYDROGENASE COMPLEX, MITOCHONDRIAL-RELATED"/>
    <property type="match status" value="1"/>
</dbReference>
<dbReference type="CDD" id="cd06849">
    <property type="entry name" value="lipoyl_domain"/>
    <property type="match status" value="1"/>
</dbReference>
<organism evidence="11 12">
    <name type="scientific">Sphingobium phenoxybenzoativorans</name>
    <dbReference type="NCBI Taxonomy" id="1592790"/>
    <lineage>
        <taxon>Bacteria</taxon>
        <taxon>Pseudomonadati</taxon>
        <taxon>Pseudomonadota</taxon>
        <taxon>Alphaproteobacteria</taxon>
        <taxon>Sphingomonadales</taxon>
        <taxon>Sphingomonadaceae</taxon>
        <taxon>Sphingobium</taxon>
    </lineage>
</organism>
<evidence type="ECO:0000259" key="10">
    <source>
        <dbReference type="PROSITE" id="PS51826"/>
    </source>
</evidence>
<dbReference type="NCBIfam" id="TIGR01349">
    <property type="entry name" value="PDHac_trf_mito"/>
    <property type="match status" value="1"/>
</dbReference>
<dbReference type="InterPro" id="IPR000089">
    <property type="entry name" value="Biotin_lipoyl"/>
</dbReference>
<dbReference type="SUPFAM" id="SSF52777">
    <property type="entry name" value="CoA-dependent acyltransferases"/>
    <property type="match status" value="1"/>
</dbReference>
<gene>
    <name evidence="11" type="ORF">KFK14_21850</name>
</gene>
<comment type="similarity">
    <text evidence="1 8">Belongs to the 2-oxoacid dehydrogenase family.</text>
</comment>
<dbReference type="Gene3D" id="2.40.50.100">
    <property type="match status" value="1"/>
</dbReference>
<keyword evidence="3 8" id="KW-0808">Transferase</keyword>
<evidence type="ECO:0000256" key="1">
    <source>
        <dbReference type="ARBA" id="ARBA00007317"/>
    </source>
</evidence>
<comment type="subunit">
    <text evidence="2">Forms a 24-polypeptide structural core with octahedral symmetry.</text>
</comment>
<dbReference type="Gene3D" id="3.30.559.10">
    <property type="entry name" value="Chloramphenicol acetyltransferase-like domain"/>
    <property type="match status" value="1"/>
</dbReference>
<dbReference type="RefSeq" id="WP_212609106.1">
    <property type="nucleotide sequence ID" value="NZ_CP073910.1"/>
</dbReference>
<keyword evidence="4 8" id="KW-0450">Lipoyl</keyword>
<comment type="catalytic activity">
    <reaction evidence="7 8">
        <text>N(6)-[(R)-dihydrolipoyl]-L-lysyl-[protein] + acetyl-CoA = N(6)-[(R)-S(8)-acetyldihydrolipoyl]-L-lysyl-[protein] + CoA</text>
        <dbReference type="Rhea" id="RHEA:17017"/>
        <dbReference type="Rhea" id="RHEA-COMP:10475"/>
        <dbReference type="Rhea" id="RHEA-COMP:10478"/>
        <dbReference type="ChEBI" id="CHEBI:57287"/>
        <dbReference type="ChEBI" id="CHEBI:57288"/>
        <dbReference type="ChEBI" id="CHEBI:83100"/>
        <dbReference type="ChEBI" id="CHEBI:83111"/>
        <dbReference type="EC" id="2.3.1.12"/>
    </reaction>
</comment>
<feature type="domain" description="Peripheral subunit-binding (PSBD)" evidence="10">
    <location>
        <begin position="140"/>
        <end position="177"/>
    </location>
</feature>
<proteinExistence type="inferred from homology"/>
<dbReference type="Pfam" id="PF00198">
    <property type="entry name" value="2-oxoacid_dh"/>
    <property type="match status" value="1"/>
</dbReference>
<dbReference type="EC" id="2.3.1.12" evidence="8"/>